<dbReference type="Pfam" id="PF04444">
    <property type="entry name" value="Dioxygenase_N"/>
    <property type="match status" value="1"/>
</dbReference>
<dbReference type="SUPFAM" id="SSF49482">
    <property type="entry name" value="Aromatic compound dioxygenase"/>
    <property type="match status" value="1"/>
</dbReference>
<comment type="cofactor">
    <cofactor evidence="1">
        <name>Fe(3+)</name>
        <dbReference type="ChEBI" id="CHEBI:29034"/>
    </cofactor>
</comment>
<accession>A0ABR2JAJ8</accession>
<keyword evidence="11" id="KW-1185">Reference proteome</keyword>
<dbReference type="Gene3D" id="2.60.130.10">
    <property type="entry name" value="Aromatic compound dioxygenase"/>
    <property type="match status" value="1"/>
</dbReference>
<evidence type="ECO:0000256" key="6">
    <source>
        <dbReference type="ARBA" id="ARBA00023004"/>
    </source>
</evidence>
<keyword evidence="4" id="KW-0223">Dioxygenase</keyword>
<dbReference type="InterPro" id="IPR050770">
    <property type="entry name" value="Intradiol_RC_Dioxygenase"/>
</dbReference>
<dbReference type="InterPro" id="IPR015889">
    <property type="entry name" value="Intradiol_dOase_core"/>
</dbReference>
<feature type="compositionally biased region" description="Low complexity" evidence="7">
    <location>
        <begin position="16"/>
        <end position="26"/>
    </location>
</feature>
<evidence type="ECO:0000256" key="4">
    <source>
        <dbReference type="ARBA" id="ARBA00022964"/>
    </source>
</evidence>
<comment type="caution">
    <text evidence="10">The sequence shown here is derived from an EMBL/GenBank/DDBJ whole genome shotgun (WGS) entry which is preliminary data.</text>
</comment>
<feature type="domain" description="Catechol dioxygenase N-terminal" evidence="9">
    <location>
        <begin position="46"/>
        <end position="114"/>
    </location>
</feature>
<evidence type="ECO:0000259" key="8">
    <source>
        <dbReference type="Pfam" id="PF00775"/>
    </source>
</evidence>
<keyword evidence="5" id="KW-0560">Oxidoreductase</keyword>
<dbReference type="InterPro" id="IPR000627">
    <property type="entry name" value="Intradiol_dOase_C"/>
</dbReference>
<evidence type="ECO:0000256" key="5">
    <source>
        <dbReference type="ARBA" id="ARBA00023002"/>
    </source>
</evidence>
<keyword evidence="3" id="KW-0479">Metal-binding</keyword>
<dbReference type="EMBL" id="JAPCWZ010000003">
    <property type="protein sequence ID" value="KAK8874608.1"/>
    <property type="molecule type" value="Genomic_DNA"/>
</dbReference>
<reference evidence="10 11" key="1">
    <citation type="journal article" date="2024" name="IMA Fungus">
        <title>Apiospora arundinis, a panoply of carbohydrate-active enzymes and secondary metabolites.</title>
        <authorList>
            <person name="Sorensen T."/>
            <person name="Petersen C."/>
            <person name="Muurmann A.T."/>
            <person name="Christiansen J.V."/>
            <person name="Brundto M.L."/>
            <person name="Overgaard C.K."/>
            <person name="Boysen A.T."/>
            <person name="Wollenberg R.D."/>
            <person name="Larsen T.O."/>
            <person name="Sorensen J.L."/>
            <person name="Nielsen K.L."/>
            <person name="Sondergaard T.E."/>
        </authorList>
    </citation>
    <scope>NUCLEOTIDE SEQUENCE [LARGE SCALE GENOMIC DNA]</scope>
    <source>
        <strain evidence="10 11">AAU 773</strain>
    </source>
</reference>
<dbReference type="InterPro" id="IPR007535">
    <property type="entry name" value="Catechol_dOase_N"/>
</dbReference>
<gene>
    <name evidence="10" type="ORF">PGQ11_005122</name>
</gene>
<evidence type="ECO:0000259" key="9">
    <source>
        <dbReference type="Pfam" id="PF04444"/>
    </source>
</evidence>
<evidence type="ECO:0000313" key="11">
    <source>
        <dbReference type="Proteomes" id="UP001390339"/>
    </source>
</evidence>
<dbReference type="Proteomes" id="UP001390339">
    <property type="component" value="Unassembled WGS sequence"/>
</dbReference>
<feature type="domain" description="Intradiol ring-cleavage dioxygenases" evidence="8">
    <location>
        <begin position="189"/>
        <end position="346"/>
    </location>
</feature>
<dbReference type="PANTHER" id="PTHR33711">
    <property type="entry name" value="DIOXYGENASE, PUTATIVE (AFU_ORTHOLOGUE AFUA_2G02910)-RELATED"/>
    <property type="match status" value="1"/>
</dbReference>
<name>A0ABR2JAJ8_9PEZI</name>
<proteinExistence type="inferred from homology"/>
<organism evidence="10 11">
    <name type="scientific">Apiospora arundinis</name>
    <dbReference type="NCBI Taxonomy" id="335852"/>
    <lineage>
        <taxon>Eukaryota</taxon>
        <taxon>Fungi</taxon>
        <taxon>Dikarya</taxon>
        <taxon>Ascomycota</taxon>
        <taxon>Pezizomycotina</taxon>
        <taxon>Sordariomycetes</taxon>
        <taxon>Xylariomycetidae</taxon>
        <taxon>Amphisphaeriales</taxon>
        <taxon>Apiosporaceae</taxon>
        <taxon>Apiospora</taxon>
    </lineage>
</organism>
<evidence type="ECO:0000256" key="3">
    <source>
        <dbReference type="ARBA" id="ARBA00022723"/>
    </source>
</evidence>
<protein>
    <submittedName>
        <fullName evidence="10">Catechol 1-2-dioxygenase</fullName>
    </submittedName>
</protein>
<evidence type="ECO:0000256" key="1">
    <source>
        <dbReference type="ARBA" id="ARBA00001965"/>
    </source>
</evidence>
<dbReference type="Pfam" id="PF00775">
    <property type="entry name" value="Dioxygenase_C"/>
    <property type="match status" value="1"/>
</dbReference>
<evidence type="ECO:0000313" key="10">
    <source>
        <dbReference type="EMBL" id="KAK8874608.1"/>
    </source>
</evidence>
<keyword evidence="6" id="KW-0408">Iron</keyword>
<feature type="region of interest" description="Disordered" evidence="7">
    <location>
        <begin position="1"/>
        <end position="27"/>
    </location>
</feature>
<sequence length="348" mass="37840">MLVPVKAADEANGVGQKKMQSSSSMKPEYDPELTDLVIAATGPKANPRLAQIMPSLLRHLHDFAREVDLTVAEWTAGVDLINQAGQMSDNKRNETQLLCDILGLESLVDEITSKLLQQPGTTLTPSAVLGPFYRASAPDLPYGGNILQLPSPIFHADSNTNANGNGNGNSTTAAATPDWAQEAPKLLTHIHGRVLSAETGEPIPGATLDVWQAAPNGLYEQQDPTQPDLNLRGKFVTRADDGAYSLHCLRPTPYPIPFDGPSGRLLQLLDRHPYRPAHIHFVVSAPGRRTLTTQVFDAEDPYVGNDSVFATKEELCVRFNAVVNEKKKTAQGQEVKWELAYDFMLGGN</sequence>
<evidence type="ECO:0000256" key="2">
    <source>
        <dbReference type="ARBA" id="ARBA00007825"/>
    </source>
</evidence>
<comment type="similarity">
    <text evidence="2">Belongs to the intradiol ring-cleavage dioxygenase family.</text>
</comment>
<evidence type="ECO:0000256" key="7">
    <source>
        <dbReference type="SAM" id="MobiDB-lite"/>
    </source>
</evidence>
<dbReference type="PANTHER" id="PTHR33711:SF7">
    <property type="entry name" value="INTRADIOL RING-CLEAVAGE DIOXYGENASES DOMAIN-CONTAINING PROTEIN-RELATED"/>
    <property type="match status" value="1"/>
</dbReference>